<dbReference type="PRINTS" id="PR00133">
    <property type="entry name" value="GLHYDRLASE3"/>
</dbReference>
<evidence type="ECO:0000259" key="6">
    <source>
        <dbReference type="Pfam" id="PF00933"/>
    </source>
</evidence>
<dbReference type="GO" id="GO:0004563">
    <property type="term" value="F:beta-N-acetylhexosaminidase activity"/>
    <property type="evidence" value="ECO:0007669"/>
    <property type="project" value="UniProtKB-EC"/>
</dbReference>
<proteinExistence type="inferred from homology"/>
<dbReference type="PANTHER" id="PTHR30480:SF13">
    <property type="entry name" value="BETA-HEXOSAMINIDASE"/>
    <property type="match status" value="1"/>
</dbReference>
<dbReference type="InterPro" id="IPR050226">
    <property type="entry name" value="NagZ_Beta-hexosaminidase"/>
</dbReference>
<keyword evidence="4" id="KW-0378">Hydrolase</keyword>
<organism evidence="7 8">
    <name type="scientific">Candidatus Nomurabacteria bacterium RIFCSPHIGHO2_01_FULL_38_19</name>
    <dbReference type="NCBI Taxonomy" id="1801732"/>
    <lineage>
        <taxon>Bacteria</taxon>
        <taxon>Candidatus Nomuraibacteriota</taxon>
    </lineage>
</organism>
<name>A0A1F6UQE3_9BACT</name>
<dbReference type="PROSITE" id="PS00775">
    <property type="entry name" value="GLYCOSYL_HYDROL_F3"/>
    <property type="match status" value="1"/>
</dbReference>
<dbReference type="InterPro" id="IPR019800">
    <property type="entry name" value="Glyco_hydro_3_AS"/>
</dbReference>
<dbReference type="Pfam" id="PF00933">
    <property type="entry name" value="Glyco_hydro_3"/>
    <property type="match status" value="1"/>
</dbReference>
<evidence type="ECO:0000313" key="7">
    <source>
        <dbReference type="EMBL" id="OGI59578.1"/>
    </source>
</evidence>
<comment type="caution">
    <text evidence="7">The sequence shown here is derived from an EMBL/GenBank/DDBJ whole genome shotgun (WGS) entry which is preliminary data.</text>
</comment>
<dbReference type="GO" id="GO:0009254">
    <property type="term" value="P:peptidoglycan turnover"/>
    <property type="evidence" value="ECO:0007669"/>
    <property type="project" value="TreeGrafter"/>
</dbReference>
<reference evidence="7 8" key="1">
    <citation type="journal article" date="2016" name="Nat. Commun.">
        <title>Thousands of microbial genomes shed light on interconnected biogeochemical processes in an aquifer system.</title>
        <authorList>
            <person name="Anantharaman K."/>
            <person name="Brown C.T."/>
            <person name="Hug L.A."/>
            <person name="Sharon I."/>
            <person name="Castelle C.J."/>
            <person name="Probst A.J."/>
            <person name="Thomas B.C."/>
            <person name="Singh A."/>
            <person name="Wilkins M.J."/>
            <person name="Karaoz U."/>
            <person name="Brodie E.L."/>
            <person name="Williams K.H."/>
            <person name="Hubbard S.S."/>
            <person name="Banfield J.F."/>
        </authorList>
    </citation>
    <scope>NUCLEOTIDE SEQUENCE [LARGE SCALE GENOMIC DNA]</scope>
</reference>
<evidence type="ECO:0000256" key="1">
    <source>
        <dbReference type="ARBA" id="ARBA00001231"/>
    </source>
</evidence>
<dbReference type="GO" id="GO:0005975">
    <property type="term" value="P:carbohydrate metabolic process"/>
    <property type="evidence" value="ECO:0007669"/>
    <property type="project" value="InterPro"/>
</dbReference>
<evidence type="ECO:0000256" key="5">
    <source>
        <dbReference type="ARBA" id="ARBA00023295"/>
    </source>
</evidence>
<sequence>MNDLILSQIQTMTLEQKVGQLFLIGVFTDSSTAALDKLVTNKNIGSIILMNPNIKNKKITDVTTHFQAIASATHQPPILISIDQEGSLYSRIQDTDSNQITEPDITNTQQAYNVAFERGKELYGKGVNINFAPVLDYIINPSSFLYGRVFRGSKEDAIAYGESMVQGYQDAGIISSVKHFPGHDDESVNSHINLPTSNIDEQALGEHTLVFREVIKNTRPLMVMTSHVLFPKIDPAYPVTLSSIFTKILRNDYGYNGVIITDDMNMEAIAKTFEVEMAAVQAVQAGNDMLLYVATPHTINRAYIAVLTAVKNGQISEERVDESVYRILALKEKVIK</sequence>
<protein>
    <recommendedName>
        <fullName evidence="3">beta-N-acetylhexosaminidase</fullName>
        <ecNumber evidence="3">3.2.1.52</ecNumber>
    </recommendedName>
</protein>
<dbReference type="EMBL" id="MFTI01000031">
    <property type="protein sequence ID" value="OGI59578.1"/>
    <property type="molecule type" value="Genomic_DNA"/>
</dbReference>
<dbReference type="AlphaFoldDB" id="A0A1F6UQE3"/>
<comment type="similarity">
    <text evidence="2">Belongs to the glycosyl hydrolase 3 family.</text>
</comment>
<keyword evidence="5" id="KW-0326">Glycosidase</keyword>
<dbReference type="SUPFAM" id="SSF51445">
    <property type="entry name" value="(Trans)glycosidases"/>
    <property type="match status" value="1"/>
</dbReference>
<dbReference type="InterPro" id="IPR036962">
    <property type="entry name" value="Glyco_hydro_3_N_sf"/>
</dbReference>
<gene>
    <name evidence="7" type="ORF">A2814_01120</name>
</gene>
<dbReference type="EC" id="3.2.1.52" evidence="3"/>
<comment type="catalytic activity">
    <reaction evidence="1">
        <text>Hydrolysis of terminal non-reducing N-acetyl-D-hexosamine residues in N-acetyl-beta-D-hexosaminides.</text>
        <dbReference type="EC" id="3.2.1.52"/>
    </reaction>
</comment>
<dbReference type="STRING" id="1801732.A2814_01120"/>
<dbReference type="PANTHER" id="PTHR30480">
    <property type="entry name" value="BETA-HEXOSAMINIDASE-RELATED"/>
    <property type="match status" value="1"/>
</dbReference>
<evidence type="ECO:0000256" key="4">
    <source>
        <dbReference type="ARBA" id="ARBA00022801"/>
    </source>
</evidence>
<dbReference type="Proteomes" id="UP000177869">
    <property type="component" value="Unassembled WGS sequence"/>
</dbReference>
<dbReference type="InterPro" id="IPR001764">
    <property type="entry name" value="Glyco_hydro_3_N"/>
</dbReference>
<evidence type="ECO:0000256" key="2">
    <source>
        <dbReference type="ARBA" id="ARBA00005336"/>
    </source>
</evidence>
<evidence type="ECO:0000256" key="3">
    <source>
        <dbReference type="ARBA" id="ARBA00012663"/>
    </source>
</evidence>
<feature type="domain" description="Glycoside hydrolase family 3 N-terminal" evidence="6">
    <location>
        <begin position="13"/>
        <end position="329"/>
    </location>
</feature>
<dbReference type="InterPro" id="IPR017853">
    <property type="entry name" value="GH"/>
</dbReference>
<evidence type="ECO:0000313" key="8">
    <source>
        <dbReference type="Proteomes" id="UP000177869"/>
    </source>
</evidence>
<dbReference type="Gene3D" id="3.20.20.300">
    <property type="entry name" value="Glycoside hydrolase, family 3, N-terminal domain"/>
    <property type="match status" value="1"/>
</dbReference>
<accession>A0A1F6UQE3</accession>